<dbReference type="EMBL" id="JBJKFK010001410">
    <property type="protein sequence ID" value="KAL3313178.1"/>
    <property type="molecule type" value="Genomic_DNA"/>
</dbReference>
<evidence type="ECO:0000313" key="1">
    <source>
        <dbReference type="EMBL" id="KAL3313178.1"/>
    </source>
</evidence>
<keyword evidence="2" id="KW-1185">Reference proteome</keyword>
<name>A0ABD2Q0K0_9PLAT</name>
<dbReference type="Proteomes" id="UP001626550">
    <property type="component" value="Unassembled WGS sequence"/>
</dbReference>
<comment type="caution">
    <text evidence="1">The sequence shown here is derived from an EMBL/GenBank/DDBJ whole genome shotgun (WGS) entry which is preliminary data.</text>
</comment>
<reference evidence="1 2" key="1">
    <citation type="submission" date="2024-11" db="EMBL/GenBank/DDBJ databases">
        <title>Adaptive evolution of stress response genes in parasites aligns with host niche diversity.</title>
        <authorList>
            <person name="Hahn C."/>
            <person name="Resl P."/>
        </authorList>
    </citation>
    <scope>NUCLEOTIDE SEQUENCE [LARGE SCALE GENOMIC DNA]</scope>
    <source>
        <strain evidence="1">EGGRZ-B1_66</strain>
        <tissue evidence="1">Body</tissue>
    </source>
</reference>
<sequence>MQKTLETWFTDVIRNKWQGGIERHSYIFERSLVPGLNVCQLKEYKIQIGQYMNPAKSCQLLFSEEQVFLPRKNTFRIGFKSNFFEDVPLLDC</sequence>
<accession>A0ABD2Q0K0</accession>
<proteinExistence type="predicted"/>
<gene>
    <name evidence="1" type="ORF">Ciccas_008219</name>
</gene>
<protein>
    <submittedName>
        <fullName evidence="1">Uncharacterized protein</fullName>
    </submittedName>
</protein>
<dbReference type="AlphaFoldDB" id="A0ABD2Q0K0"/>
<evidence type="ECO:0000313" key="2">
    <source>
        <dbReference type="Proteomes" id="UP001626550"/>
    </source>
</evidence>
<organism evidence="1 2">
    <name type="scientific">Cichlidogyrus casuarinus</name>
    <dbReference type="NCBI Taxonomy" id="1844966"/>
    <lineage>
        <taxon>Eukaryota</taxon>
        <taxon>Metazoa</taxon>
        <taxon>Spiralia</taxon>
        <taxon>Lophotrochozoa</taxon>
        <taxon>Platyhelminthes</taxon>
        <taxon>Monogenea</taxon>
        <taxon>Monopisthocotylea</taxon>
        <taxon>Dactylogyridea</taxon>
        <taxon>Ancyrocephalidae</taxon>
        <taxon>Cichlidogyrus</taxon>
    </lineage>
</organism>